<feature type="transmembrane region" description="Helical" evidence="8">
    <location>
        <begin position="216"/>
        <end position="234"/>
    </location>
</feature>
<evidence type="ECO:0000256" key="6">
    <source>
        <dbReference type="ARBA" id="ARBA00022989"/>
    </source>
</evidence>
<dbReference type="KEGG" id="sri:SELR_00530"/>
<evidence type="ECO:0000313" key="10">
    <source>
        <dbReference type="Proteomes" id="UP000007887"/>
    </source>
</evidence>
<feature type="transmembrane region" description="Helical" evidence="8">
    <location>
        <begin position="164"/>
        <end position="183"/>
    </location>
</feature>
<dbReference type="PANTHER" id="PTHR34979">
    <property type="entry name" value="INNER MEMBRANE PROTEIN YGAZ"/>
    <property type="match status" value="1"/>
</dbReference>
<evidence type="ECO:0000256" key="4">
    <source>
        <dbReference type="ARBA" id="ARBA00022475"/>
    </source>
</evidence>
<sequence>MTLATTSSPRREAFVDGIHDGLPIALGYLVVSFTLGIAARNAGLTPFEGFLASFFNNASAGEYAAFTIIAADAPYLELALMTLVANARYLLMSCVVSQKFSPDTNILHRVLVGFDITDEIFGITIARKGPLNPYYNYGAMSVALPGWSVGTALGVMAGNMLPEAAVSALSVALFGMFIWVIIPPARDNKIIGALVAASFAASFACTYLPLISELSGGTRTIILTVAIAAIGAILHPVKNEKKPAEGANDHAA</sequence>
<keyword evidence="7 8" id="KW-0472">Membrane</keyword>
<dbReference type="AlphaFoldDB" id="I0GLX4"/>
<evidence type="ECO:0000256" key="1">
    <source>
        <dbReference type="ARBA" id="ARBA00004651"/>
    </source>
</evidence>
<evidence type="ECO:0000256" key="7">
    <source>
        <dbReference type="ARBA" id="ARBA00023136"/>
    </source>
</evidence>
<comment type="subcellular location">
    <subcellularLocation>
        <location evidence="1">Cell membrane</location>
        <topology evidence="1">Multi-pass membrane protein</topology>
    </subcellularLocation>
</comment>
<dbReference type="Proteomes" id="UP000007887">
    <property type="component" value="Chromosome"/>
</dbReference>
<dbReference type="eggNOG" id="COG1296">
    <property type="taxonomic scope" value="Bacteria"/>
</dbReference>
<evidence type="ECO:0000313" key="9">
    <source>
        <dbReference type="EMBL" id="BAL81761.1"/>
    </source>
</evidence>
<keyword evidence="4" id="KW-1003">Cell membrane</keyword>
<evidence type="ECO:0000256" key="3">
    <source>
        <dbReference type="ARBA" id="ARBA00022448"/>
    </source>
</evidence>
<dbReference type="PANTHER" id="PTHR34979:SF1">
    <property type="entry name" value="INNER MEMBRANE PROTEIN YGAZ"/>
    <property type="match status" value="1"/>
</dbReference>
<reference evidence="9 10" key="1">
    <citation type="submission" date="2011-10" db="EMBL/GenBank/DDBJ databases">
        <title>Whole genome sequence of Selenomonas ruminantium subsp. lactilytica TAM6421.</title>
        <authorList>
            <person name="Oguchi A."/>
            <person name="Ankai A."/>
            <person name="Kaneko J."/>
            <person name="Yamada-Narita S."/>
            <person name="Fukui S."/>
            <person name="Takahashi M."/>
            <person name="Onodera T."/>
            <person name="Kojima S."/>
            <person name="Fushimi T."/>
            <person name="Abe N."/>
            <person name="Kamio Y."/>
            <person name="Yamazaki S."/>
            <person name="Fujita N."/>
        </authorList>
    </citation>
    <scope>NUCLEOTIDE SEQUENCE [LARGE SCALE GENOMIC DNA]</scope>
    <source>
        <strain evidence="10">NBRC 103574 / TAM6421</strain>
    </source>
</reference>
<evidence type="ECO:0000256" key="5">
    <source>
        <dbReference type="ARBA" id="ARBA00022692"/>
    </source>
</evidence>
<organism evidence="9 10">
    <name type="scientific">Selenomonas ruminantium subsp. lactilytica (strain NBRC 103574 / TAM6421)</name>
    <dbReference type="NCBI Taxonomy" id="927704"/>
    <lineage>
        <taxon>Bacteria</taxon>
        <taxon>Bacillati</taxon>
        <taxon>Bacillota</taxon>
        <taxon>Negativicutes</taxon>
        <taxon>Selenomonadales</taxon>
        <taxon>Selenomonadaceae</taxon>
        <taxon>Selenomonas</taxon>
    </lineage>
</organism>
<dbReference type="HOGENOM" id="CLU_065777_3_2_9"/>
<keyword evidence="6 8" id="KW-1133">Transmembrane helix</keyword>
<keyword evidence="5 8" id="KW-0812">Transmembrane</keyword>
<evidence type="ECO:0000256" key="8">
    <source>
        <dbReference type="SAM" id="Phobius"/>
    </source>
</evidence>
<dbReference type="InterPro" id="IPR011606">
    <property type="entry name" value="Brnchd-chn_aa_trnsp_permease"/>
</dbReference>
<dbReference type="Pfam" id="PF03591">
    <property type="entry name" value="AzlC"/>
    <property type="match status" value="1"/>
</dbReference>
<accession>I0GLX4</accession>
<feature type="transmembrane region" description="Helical" evidence="8">
    <location>
        <begin position="190"/>
        <end position="210"/>
    </location>
</feature>
<keyword evidence="3" id="KW-0813">Transport</keyword>
<proteinExistence type="inferred from homology"/>
<gene>
    <name evidence="9" type="ordered locus">SELR_00530</name>
</gene>
<dbReference type="GO" id="GO:1903785">
    <property type="term" value="P:L-valine transmembrane transport"/>
    <property type="evidence" value="ECO:0007669"/>
    <property type="project" value="TreeGrafter"/>
</dbReference>
<protein>
    <submittedName>
        <fullName evidence="9">Putative AzlC family protein</fullName>
    </submittedName>
</protein>
<feature type="transmembrane region" description="Helical" evidence="8">
    <location>
        <begin position="134"/>
        <end position="158"/>
    </location>
</feature>
<dbReference type="RefSeq" id="WP_014423208.1">
    <property type="nucleotide sequence ID" value="NC_017068.1"/>
</dbReference>
<feature type="transmembrane region" description="Helical" evidence="8">
    <location>
        <begin position="21"/>
        <end position="43"/>
    </location>
</feature>
<comment type="similarity">
    <text evidence="2">Belongs to the AzlC family.</text>
</comment>
<dbReference type="GO" id="GO:0005886">
    <property type="term" value="C:plasma membrane"/>
    <property type="evidence" value="ECO:0007669"/>
    <property type="project" value="UniProtKB-SubCell"/>
</dbReference>
<dbReference type="OrthoDB" id="3177005at2"/>
<name>I0GLX4_SELRL</name>
<evidence type="ECO:0000256" key="2">
    <source>
        <dbReference type="ARBA" id="ARBA00010735"/>
    </source>
</evidence>
<dbReference type="PATRIC" id="fig|927704.6.peg.55"/>
<dbReference type="EMBL" id="AP012292">
    <property type="protein sequence ID" value="BAL81761.1"/>
    <property type="molecule type" value="Genomic_DNA"/>
</dbReference>
<feature type="transmembrane region" description="Helical" evidence="8">
    <location>
        <begin position="63"/>
        <end position="84"/>
    </location>
</feature>